<reference evidence="2" key="1">
    <citation type="submission" date="2019-06" db="EMBL/GenBank/DDBJ databases">
        <authorList>
            <consortium name="GenomeTrakr network: Whole genome sequencing for foodborne pathogen traceback"/>
        </authorList>
    </citation>
    <scope>NUCLEOTIDE SEQUENCE</scope>
    <source>
        <strain evidence="2">FSIS21924041</strain>
    </source>
</reference>
<name>A0A5T7FZF9_SALET</name>
<protein>
    <submittedName>
        <fullName evidence="2">YscQ/HrcQ family type III secretion apparatus protein</fullName>
    </submittedName>
</protein>
<accession>A0A5T7FZF9</accession>
<feature type="domain" description="Flagellar motor switch protein FliN-like C-terminal" evidence="1">
    <location>
        <begin position="4"/>
        <end position="33"/>
    </location>
</feature>
<organism evidence="2">
    <name type="scientific">Salmonella enterica subsp. enterica serovar Kentucky</name>
    <dbReference type="NCBI Taxonomy" id="192955"/>
    <lineage>
        <taxon>Bacteria</taxon>
        <taxon>Pseudomonadati</taxon>
        <taxon>Pseudomonadota</taxon>
        <taxon>Gammaproteobacteria</taxon>
        <taxon>Enterobacterales</taxon>
        <taxon>Enterobacteriaceae</taxon>
        <taxon>Salmonella</taxon>
    </lineage>
</organism>
<dbReference type="AlphaFoldDB" id="A0A5T7FZF9"/>
<proteinExistence type="predicted"/>
<dbReference type="Pfam" id="PF01052">
    <property type="entry name" value="FliMN_C"/>
    <property type="match status" value="1"/>
</dbReference>
<dbReference type="EMBL" id="AAGEBN010000014">
    <property type="protein sequence ID" value="EBM8869778.1"/>
    <property type="molecule type" value="Genomic_DNA"/>
</dbReference>
<dbReference type="InterPro" id="IPR001543">
    <property type="entry name" value="FliN-like_C"/>
</dbReference>
<feature type="non-terminal residue" evidence="2">
    <location>
        <position position="1"/>
    </location>
</feature>
<evidence type="ECO:0000259" key="1">
    <source>
        <dbReference type="Pfam" id="PF01052"/>
    </source>
</evidence>
<dbReference type="SUPFAM" id="SSF101801">
    <property type="entry name" value="Surface presentation of antigens (SPOA)"/>
    <property type="match status" value="1"/>
</dbReference>
<dbReference type="InterPro" id="IPR036429">
    <property type="entry name" value="SpoA-like_sf"/>
</dbReference>
<sequence>FAPEVTIRVNDRIIGQGELIACGNEFMVRITRWYLSKNTA</sequence>
<evidence type="ECO:0000313" key="2">
    <source>
        <dbReference type="EMBL" id="EBM8869778.1"/>
    </source>
</evidence>
<dbReference type="Gene3D" id="2.30.330.10">
    <property type="entry name" value="SpoA-like"/>
    <property type="match status" value="1"/>
</dbReference>
<comment type="caution">
    <text evidence="2">The sequence shown here is derived from an EMBL/GenBank/DDBJ whole genome shotgun (WGS) entry which is preliminary data.</text>
</comment>
<gene>
    <name evidence="2" type="ORF">FA713_13655</name>
</gene>